<comment type="caution">
    <text evidence="2">The sequence shown here is derived from an EMBL/GenBank/DDBJ whole genome shotgun (WGS) entry which is preliminary data.</text>
</comment>
<accession>A0A433CW24</accession>
<keyword evidence="3" id="KW-1185">Reference proteome</keyword>
<gene>
    <name evidence="2" type="ORF">BC936DRAFT_137996</name>
</gene>
<evidence type="ECO:0000313" key="3">
    <source>
        <dbReference type="Proteomes" id="UP000268093"/>
    </source>
</evidence>
<sequence>MQPRQQQLGKKRASLQKQLVSLIPQLIVSTGRGIPPFLPLPLDHVPHLRLSPVHPSVFPQRRPARLRHVGTRPGDRNSDTFGHTCGSTRLRRLPRRSGRRVRLVDSARGRRALRPGVLGRRHLVGRGG</sequence>
<proteinExistence type="predicted"/>
<dbReference type="EMBL" id="RBNI01012286">
    <property type="protein sequence ID" value="RUP42841.1"/>
    <property type="molecule type" value="Genomic_DNA"/>
</dbReference>
<organism evidence="2 3">
    <name type="scientific">Jimgerdemannia flammicorona</name>
    <dbReference type="NCBI Taxonomy" id="994334"/>
    <lineage>
        <taxon>Eukaryota</taxon>
        <taxon>Fungi</taxon>
        <taxon>Fungi incertae sedis</taxon>
        <taxon>Mucoromycota</taxon>
        <taxon>Mucoromycotina</taxon>
        <taxon>Endogonomycetes</taxon>
        <taxon>Endogonales</taxon>
        <taxon>Endogonaceae</taxon>
        <taxon>Jimgerdemannia</taxon>
    </lineage>
</organism>
<dbReference type="Proteomes" id="UP000268093">
    <property type="component" value="Unassembled WGS sequence"/>
</dbReference>
<feature type="region of interest" description="Disordered" evidence="1">
    <location>
        <begin position="67"/>
        <end position="89"/>
    </location>
</feature>
<evidence type="ECO:0000256" key="1">
    <source>
        <dbReference type="SAM" id="MobiDB-lite"/>
    </source>
</evidence>
<protein>
    <submittedName>
        <fullName evidence="2">Uncharacterized protein</fullName>
    </submittedName>
</protein>
<dbReference type="AlphaFoldDB" id="A0A433CW24"/>
<name>A0A433CW24_9FUNG</name>
<evidence type="ECO:0000313" key="2">
    <source>
        <dbReference type="EMBL" id="RUP42841.1"/>
    </source>
</evidence>
<reference evidence="2 3" key="1">
    <citation type="journal article" date="2018" name="New Phytol.">
        <title>Phylogenomics of Endogonaceae and evolution of mycorrhizas within Mucoromycota.</title>
        <authorList>
            <person name="Chang Y."/>
            <person name="Desiro A."/>
            <person name="Na H."/>
            <person name="Sandor L."/>
            <person name="Lipzen A."/>
            <person name="Clum A."/>
            <person name="Barry K."/>
            <person name="Grigoriev I.V."/>
            <person name="Martin F.M."/>
            <person name="Stajich J.E."/>
            <person name="Smith M.E."/>
            <person name="Bonito G."/>
            <person name="Spatafora J.W."/>
        </authorList>
    </citation>
    <scope>NUCLEOTIDE SEQUENCE [LARGE SCALE GENOMIC DNA]</scope>
    <source>
        <strain evidence="2 3">GMNB39</strain>
    </source>
</reference>